<sequence length="452" mass="50445">MEVVADSVDRIETTVLLVDDEPNILQALQRLLRRETFRIVTAASGTEALQLLSQLRGVAVILSDMRMPAMNGAEFLKRSREFAPESVRMLLTGYSDISDAVDAVNQGGISRYLSKPWNDTDLLQAVRIAVESYSLSYENKRLQELVSRQNKELQDWNQNLKERVLQQTAAIRQKNEELHNFIKQQKEAFQSLISSFGSLVEMRGARSRQHAANVAKLSVLVAGEMGLAKDDQEIIRTAAMLHDIGEIGLSERITLVSPESLSQDDFVEYSQHPIRAQLLIDPIEELRPAGVLIRHHHEMFNGNGFPDHLAGDEIPLGARIIAYADLMDRAARQCSGNVAEQALQWTDIHVGKALDPALRTLFRKFTKYVYLPPPRFSGGLESGERDVKLDDLEPGMTLARSIYSGSGILLLHVGVTLGAKHIGALRRYFELDPTDEPICILRKGRTTAGVMV</sequence>
<dbReference type="PANTHER" id="PTHR45228">
    <property type="entry name" value="CYCLIC DI-GMP PHOSPHODIESTERASE TM_0186-RELATED"/>
    <property type="match status" value="1"/>
</dbReference>
<dbReference type="STRING" id="398767.Glov_1569"/>
<dbReference type="Gene3D" id="1.10.3210.10">
    <property type="entry name" value="Hypothetical protein af1432"/>
    <property type="match status" value="1"/>
</dbReference>
<keyword evidence="5" id="KW-0378">Hydrolase</keyword>
<dbReference type="Gene3D" id="3.40.50.2300">
    <property type="match status" value="1"/>
</dbReference>
<gene>
    <name evidence="5" type="ordered locus">Glov_1569</name>
</gene>
<dbReference type="Pfam" id="PF00072">
    <property type="entry name" value="Response_reg"/>
    <property type="match status" value="1"/>
</dbReference>
<dbReference type="SMART" id="SM00471">
    <property type="entry name" value="HDc"/>
    <property type="match status" value="1"/>
</dbReference>
<evidence type="ECO:0000256" key="2">
    <source>
        <dbReference type="SAM" id="Coils"/>
    </source>
</evidence>
<dbReference type="PROSITE" id="PS50110">
    <property type="entry name" value="RESPONSE_REGULATORY"/>
    <property type="match status" value="1"/>
</dbReference>
<dbReference type="CDD" id="cd00077">
    <property type="entry name" value="HDc"/>
    <property type="match status" value="1"/>
</dbReference>
<protein>
    <submittedName>
        <fullName evidence="5">Response regulator receiver modulated metal dependent phosphohydrolase</fullName>
    </submittedName>
</protein>
<dbReference type="PANTHER" id="PTHR45228:SF8">
    <property type="entry name" value="TWO-COMPONENT RESPONSE REGULATOR-RELATED"/>
    <property type="match status" value="1"/>
</dbReference>
<keyword evidence="6" id="KW-1185">Reference proteome</keyword>
<dbReference type="SUPFAM" id="SSF52172">
    <property type="entry name" value="CheY-like"/>
    <property type="match status" value="1"/>
</dbReference>
<accession>B3E9K9</accession>
<reference evidence="5 6" key="1">
    <citation type="submission" date="2008-05" db="EMBL/GenBank/DDBJ databases">
        <title>Complete sequence of chromosome of Geobacter lovleyi SZ.</title>
        <authorList>
            <consortium name="US DOE Joint Genome Institute"/>
            <person name="Lucas S."/>
            <person name="Copeland A."/>
            <person name="Lapidus A."/>
            <person name="Glavina del Rio T."/>
            <person name="Dalin E."/>
            <person name="Tice H."/>
            <person name="Bruce D."/>
            <person name="Goodwin L."/>
            <person name="Pitluck S."/>
            <person name="Chertkov O."/>
            <person name="Meincke L."/>
            <person name="Brettin T."/>
            <person name="Detter J.C."/>
            <person name="Han C."/>
            <person name="Tapia R."/>
            <person name="Kuske C.R."/>
            <person name="Schmutz J."/>
            <person name="Larimer F."/>
            <person name="Land M."/>
            <person name="Hauser L."/>
            <person name="Kyrpides N."/>
            <person name="Mikhailova N."/>
            <person name="Sung Y."/>
            <person name="Fletcher K.E."/>
            <person name="Ritalahti K.M."/>
            <person name="Loeffler F.E."/>
            <person name="Richardson P."/>
        </authorList>
    </citation>
    <scope>NUCLEOTIDE SEQUENCE [LARGE SCALE GENOMIC DNA]</scope>
    <source>
        <strain evidence="6">ATCC BAA-1151 / DSM 17278 / SZ</strain>
    </source>
</reference>
<feature type="modified residue" description="4-aspartylphosphate" evidence="1">
    <location>
        <position position="64"/>
    </location>
</feature>
<dbReference type="EMBL" id="CP001089">
    <property type="protein sequence ID" value="ACD95285.1"/>
    <property type="molecule type" value="Genomic_DNA"/>
</dbReference>
<dbReference type="InterPro" id="IPR037522">
    <property type="entry name" value="HD_GYP_dom"/>
</dbReference>
<dbReference type="SUPFAM" id="SSF109604">
    <property type="entry name" value="HD-domain/PDEase-like"/>
    <property type="match status" value="1"/>
</dbReference>
<dbReference type="InterPro" id="IPR011006">
    <property type="entry name" value="CheY-like_superfamily"/>
</dbReference>
<keyword evidence="2" id="KW-0175">Coiled coil</keyword>
<feature type="domain" description="Response regulatory" evidence="3">
    <location>
        <begin position="14"/>
        <end position="130"/>
    </location>
</feature>
<evidence type="ECO:0000256" key="1">
    <source>
        <dbReference type="PROSITE-ProRule" id="PRU00169"/>
    </source>
</evidence>
<dbReference type="SMART" id="SM00448">
    <property type="entry name" value="REC"/>
    <property type="match status" value="1"/>
</dbReference>
<dbReference type="GO" id="GO:0016787">
    <property type="term" value="F:hydrolase activity"/>
    <property type="evidence" value="ECO:0007669"/>
    <property type="project" value="UniProtKB-KW"/>
</dbReference>
<dbReference type="InterPro" id="IPR001789">
    <property type="entry name" value="Sig_transdc_resp-reg_receiver"/>
</dbReference>
<evidence type="ECO:0000259" key="3">
    <source>
        <dbReference type="PROSITE" id="PS50110"/>
    </source>
</evidence>
<evidence type="ECO:0000313" key="6">
    <source>
        <dbReference type="Proteomes" id="UP000002420"/>
    </source>
</evidence>
<dbReference type="InterPro" id="IPR052020">
    <property type="entry name" value="Cyclic_di-GMP/3'3'-cGAMP_PDE"/>
</dbReference>
<feature type="domain" description="HD-GYP" evidence="4">
    <location>
        <begin position="185"/>
        <end position="378"/>
    </location>
</feature>
<dbReference type="OrthoDB" id="5392850at2"/>
<dbReference type="HOGENOM" id="CLU_000445_92_10_7"/>
<dbReference type="Proteomes" id="UP000002420">
    <property type="component" value="Chromosome"/>
</dbReference>
<name>B3E9K9_TRIL1</name>
<dbReference type="Pfam" id="PF13487">
    <property type="entry name" value="HD_5"/>
    <property type="match status" value="1"/>
</dbReference>
<dbReference type="PROSITE" id="PS51832">
    <property type="entry name" value="HD_GYP"/>
    <property type="match status" value="1"/>
</dbReference>
<keyword evidence="1" id="KW-0597">Phosphoprotein</keyword>
<feature type="coiled-coil region" evidence="2">
    <location>
        <begin position="139"/>
        <end position="177"/>
    </location>
</feature>
<dbReference type="CDD" id="cd17569">
    <property type="entry name" value="REC_HupR-like"/>
    <property type="match status" value="1"/>
</dbReference>
<dbReference type="GO" id="GO:0000160">
    <property type="term" value="P:phosphorelay signal transduction system"/>
    <property type="evidence" value="ECO:0007669"/>
    <property type="project" value="InterPro"/>
</dbReference>
<organism evidence="5 6">
    <name type="scientific">Trichlorobacter lovleyi (strain ATCC BAA-1151 / DSM 17278 / SZ)</name>
    <name type="common">Geobacter lovleyi</name>
    <dbReference type="NCBI Taxonomy" id="398767"/>
    <lineage>
        <taxon>Bacteria</taxon>
        <taxon>Pseudomonadati</taxon>
        <taxon>Thermodesulfobacteriota</taxon>
        <taxon>Desulfuromonadia</taxon>
        <taxon>Geobacterales</taxon>
        <taxon>Geobacteraceae</taxon>
        <taxon>Trichlorobacter</taxon>
    </lineage>
</organism>
<evidence type="ECO:0000313" key="5">
    <source>
        <dbReference type="EMBL" id="ACD95285.1"/>
    </source>
</evidence>
<dbReference type="AlphaFoldDB" id="B3E9K9"/>
<dbReference type="InterPro" id="IPR003607">
    <property type="entry name" value="HD/PDEase_dom"/>
</dbReference>
<evidence type="ECO:0000259" key="4">
    <source>
        <dbReference type="PROSITE" id="PS51832"/>
    </source>
</evidence>
<proteinExistence type="predicted"/>
<dbReference type="eggNOG" id="COG3437">
    <property type="taxonomic scope" value="Bacteria"/>
</dbReference>
<dbReference type="KEGG" id="glo:Glov_1569"/>
<dbReference type="RefSeq" id="WP_012469627.1">
    <property type="nucleotide sequence ID" value="NC_010814.1"/>
</dbReference>